<evidence type="ECO:0000313" key="2">
    <source>
        <dbReference type="EMBL" id="KAF2709337.1"/>
    </source>
</evidence>
<dbReference type="OrthoDB" id="5089392at2759"/>
<feature type="compositionally biased region" description="Low complexity" evidence="1">
    <location>
        <begin position="477"/>
        <end position="495"/>
    </location>
</feature>
<feature type="compositionally biased region" description="Polar residues" evidence="1">
    <location>
        <begin position="559"/>
        <end position="573"/>
    </location>
</feature>
<feature type="region of interest" description="Disordered" evidence="1">
    <location>
        <begin position="472"/>
        <end position="587"/>
    </location>
</feature>
<feature type="compositionally biased region" description="Polar residues" evidence="1">
    <location>
        <begin position="602"/>
        <end position="612"/>
    </location>
</feature>
<name>A0A6G1KAE7_9PLEO</name>
<keyword evidence="3" id="KW-1185">Reference proteome</keyword>
<protein>
    <submittedName>
        <fullName evidence="2">Uncharacterized protein</fullName>
    </submittedName>
</protein>
<dbReference type="Proteomes" id="UP000799428">
    <property type="component" value="Unassembled WGS sequence"/>
</dbReference>
<feature type="compositionally biased region" description="Basic and acidic residues" evidence="1">
    <location>
        <begin position="542"/>
        <end position="558"/>
    </location>
</feature>
<organism evidence="2 3">
    <name type="scientific">Pleomassaria siparia CBS 279.74</name>
    <dbReference type="NCBI Taxonomy" id="1314801"/>
    <lineage>
        <taxon>Eukaryota</taxon>
        <taxon>Fungi</taxon>
        <taxon>Dikarya</taxon>
        <taxon>Ascomycota</taxon>
        <taxon>Pezizomycotina</taxon>
        <taxon>Dothideomycetes</taxon>
        <taxon>Pleosporomycetidae</taxon>
        <taxon>Pleosporales</taxon>
        <taxon>Pleomassariaceae</taxon>
        <taxon>Pleomassaria</taxon>
    </lineage>
</organism>
<dbReference type="EMBL" id="MU005770">
    <property type="protein sequence ID" value="KAF2709337.1"/>
    <property type="molecule type" value="Genomic_DNA"/>
</dbReference>
<accession>A0A6G1KAE7</accession>
<feature type="compositionally biased region" description="Polar residues" evidence="1">
    <location>
        <begin position="515"/>
        <end position="541"/>
    </location>
</feature>
<proteinExistence type="predicted"/>
<feature type="compositionally biased region" description="Basic residues" evidence="1">
    <location>
        <begin position="504"/>
        <end position="514"/>
    </location>
</feature>
<feature type="compositionally biased region" description="Low complexity" evidence="1">
    <location>
        <begin position="574"/>
        <end position="584"/>
    </location>
</feature>
<gene>
    <name evidence="2" type="ORF">K504DRAFT_272498</name>
</gene>
<evidence type="ECO:0000256" key="1">
    <source>
        <dbReference type="SAM" id="MobiDB-lite"/>
    </source>
</evidence>
<evidence type="ECO:0000313" key="3">
    <source>
        <dbReference type="Proteomes" id="UP000799428"/>
    </source>
</evidence>
<reference evidence="2" key="1">
    <citation type="journal article" date="2020" name="Stud. Mycol.">
        <title>101 Dothideomycetes genomes: a test case for predicting lifestyles and emergence of pathogens.</title>
        <authorList>
            <person name="Haridas S."/>
            <person name="Albert R."/>
            <person name="Binder M."/>
            <person name="Bloem J."/>
            <person name="Labutti K."/>
            <person name="Salamov A."/>
            <person name="Andreopoulos B."/>
            <person name="Baker S."/>
            <person name="Barry K."/>
            <person name="Bills G."/>
            <person name="Bluhm B."/>
            <person name="Cannon C."/>
            <person name="Castanera R."/>
            <person name="Culley D."/>
            <person name="Daum C."/>
            <person name="Ezra D."/>
            <person name="Gonzalez J."/>
            <person name="Henrissat B."/>
            <person name="Kuo A."/>
            <person name="Liang C."/>
            <person name="Lipzen A."/>
            <person name="Lutzoni F."/>
            <person name="Magnuson J."/>
            <person name="Mondo S."/>
            <person name="Nolan M."/>
            <person name="Ohm R."/>
            <person name="Pangilinan J."/>
            <person name="Park H.-J."/>
            <person name="Ramirez L."/>
            <person name="Alfaro M."/>
            <person name="Sun H."/>
            <person name="Tritt A."/>
            <person name="Yoshinaga Y."/>
            <person name="Zwiers L.-H."/>
            <person name="Turgeon B."/>
            <person name="Goodwin S."/>
            <person name="Spatafora J."/>
            <person name="Crous P."/>
            <person name="Grigoriev I."/>
        </authorList>
    </citation>
    <scope>NUCLEOTIDE SEQUENCE</scope>
    <source>
        <strain evidence="2">CBS 279.74</strain>
    </source>
</reference>
<feature type="region of interest" description="Disordered" evidence="1">
    <location>
        <begin position="602"/>
        <end position="656"/>
    </location>
</feature>
<dbReference type="AlphaFoldDB" id="A0A6G1KAE7"/>
<sequence length="696" mass="77350">MLAYKIGHILFGTSKIAPISWLDSSLSFNDPSSLIGAPVEKQLSPGQNLASLDRALPGILVLMQSRSYMDLHRHPRFTKGIKRALRDPLAHYKARGKLIPWITPIRGQSTITVRRLWAIYKCMLQNRVDIRPLMHLLVKRVRKSLREGNTTTHPDCMLDSNISPLSLFLSSLLQENDPLRRPLYGNTARCGKTPLCDEELEDEAAPEEKEQPKDTGYESQLVSARYTSACVIKKNWSSVSFRPSNVPTPDIKFPDLVTDSFAFSIPPPAYHVSMLYPVSVPVPVPVPNSPNQPQALMQVAGITDNLGKVGMKQRHGTRLTAPPTALAQRLCYTCGSRFVAPRLDLVGCSHIRCERCSTFARDVPNSRPYSNLAGIGSHLLPPAYSFQHVPVAISAGDPLKETYAENTVLNLVNASNVNLDRSVEDRFIEELPSPFDRIHLRAQYPHSSLETSSPISTVSAVVSAVVNTRLQHEASDPKASISTSSTSPPSASPQSKRVKLDSHKRLRQDRRKNRQFISSRSKQTVRITQQQAMNDHNTTNQLDHRDINSRLDRIKKSESLPNNGDSVSRIQQAGTPGTSGTSSFDDSDNSVFAELPAFCKSKTSSTTGSNEVSRLEVMRSIPTPATNRESVEVEPGELSKPSIRRRRGTNDSSKSHKEFQYYGRHANSWLFNDFSISGHVRKGWVKVFSSKSEGDE</sequence>